<organism evidence="3">
    <name type="scientific">Brevirhabdus pacifica</name>
    <dbReference type="NCBI Taxonomy" id="1267768"/>
    <lineage>
        <taxon>Bacteria</taxon>
        <taxon>Pseudomonadati</taxon>
        <taxon>Pseudomonadota</taxon>
        <taxon>Alphaproteobacteria</taxon>
        <taxon>Rhodobacterales</taxon>
        <taxon>Paracoccaceae</taxon>
        <taxon>Brevirhabdus</taxon>
    </lineage>
</organism>
<keyword evidence="2" id="KW-0812">Transmembrane</keyword>
<feature type="compositionally biased region" description="Pro residues" evidence="1">
    <location>
        <begin position="447"/>
        <end position="459"/>
    </location>
</feature>
<keyword evidence="3" id="KW-0614">Plasmid</keyword>
<accession>A0A2M9D4P2</accession>
<evidence type="ECO:0000313" key="3">
    <source>
        <dbReference type="EMBL" id="APX91406.1"/>
    </source>
</evidence>
<evidence type="ECO:0000256" key="1">
    <source>
        <dbReference type="SAM" id="MobiDB-lite"/>
    </source>
</evidence>
<keyword evidence="2" id="KW-1133">Transmembrane helix</keyword>
<feature type="transmembrane region" description="Helical" evidence="2">
    <location>
        <begin position="217"/>
        <end position="242"/>
    </location>
</feature>
<name>A0A1P8QYG1_9RHOB</name>
<dbReference type="AlphaFoldDB" id="A0A1P8QYG1"/>
<keyword evidence="2" id="KW-0472">Membrane</keyword>
<feature type="transmembrane region" description="Helical" evidence="2">
    <location>
        <begin position="85"/>
        <end position="106"/>
    </location>
</feature>
<feature type="transmembrane region" description="Helical" evidence="2">
    <location>
        <begin position="33"/>
        <end position="52"/>
    </location>
</feature>
<geneLocation type="plasmid" evidence="3">
    <name>unnamed</name>
</geneLocation>
<dbReference type="OrthoDB" id="7857814at2"/>
<dbReference type="RefSeq" id="WP_076981329.1">
    <property type="nucleotide sequence ID" value="NZ_CP019127.1"/>
</dbReference>
<reference evidence="3" key="1">
    <citation type="submission" date="2017-01" db="EMBL/GenBank/DDBJ databases">
        <title>Genomic analysis of Xuhuaishuia manganoxidans DY6-4.</title>
        <authorList>
            <person name="Wang X."/>
        </authorList>
    </citation>
    <scope>NUCLEOTIDE SEQUENCE</scope>
    <source>
        <strain evidence="3">DY6-4</strain>
        <plasmid evidence="3">unnamed</plasmid>
    </source>
</reference>
<feature type="transmembrane region" description="Helical" evidence="2">
    <location>
        <begin position="59"/>
        <end position="79"/>
    </location>
</feature>
<feature type="transmembrane region" description="Helical" evidence="2">
    <location>
        <begin position="382"/>
        <end position="401"/>
    </location>
</feature>
<feature type="transmembrane region" description="Helical" evidence="2">
    <location>
        <begin position="113"/>
        <end position="134"/>
    </location>
</feature>
<dbReference type="EMBL" id="CP019127">
    <property type="protein sequence ID" value="APX91406.1"/>
    <property type="molecule type" value="Genomic_DNA"/>
</dbReference>
<proteinExistence type="predicted"/>
<gene>
    <name evidence="3" type="ORF">BV394_16070</name>
</gene>
<sequence length="459" mass="47461">MSGTGPLLPLWAGLAGLALWAPAVTLPGLALPLQPMDGLVLAGWPLLILSLGRLPPGMASGLVPVLGPGLLSIALSWAMNGGSPLVLGWSLGFALPFVLLVALVAASAGARRWLLTGFLLGAAGSALLFLAQILRGAETLDFRNNPAFRLPPQYGRGFALMPEVSTFAVHGLIALGVVLVLWRHAKQGACPPLSPRLLAGLGTMLLVALLFTRSSSMLVLMPLLVSLSLAPGVAPAPGVAGLPRGPQGGRSRLLPALVITTLLALVLAGFVQLFFAERLASASAERSAAMRLASVLGGLSPLHQGELFGVGIGENAAVRLRAHEAARALGLRFGTLPEGVNSQLVGRLFEEGWPALLHLTLAAALLLRGWRRHRRTGGPDPVAGALWMLAWGSLLAALLVVGYRGIYTTWIWLGLTAGLGVDVSIGRGVNPRGLPGAGQGMRAPGPATRPPLWPGHPAP</sequence>
<feature type="region of interest" description="Disordered" evidence="1">
    <location>
        <begin position="434"/>
        <end position="459"/>
    </location>
</feature>
<feature type="transmembrane region" description="Helical" evidence="2">
    <location>
        <begin position="254"/>
        <end position="275"/>
    </location>
</feature>
<feature type="transmembrane region" description="Helical" evidence="2">
    <location>
        <begin position="154"/>
        <end position="181"/>
    </location>
</feature>
<accession>A0A1P8QYG1</accession>
<feature type="transmembrane region" description="Helical" evidence="2">
    <location>
        <begin position="193"/>
        <end position="211"/>
    </location>
</feature>
<evidence type="ECO:0000256" key="2">
    <source>
        <dbReference type="SAM" id="Phobius"/>
    </source>
</evidence>
<protein>
    <submittedName>
        <fullName evidence="3">Uncharacterized protein</fullName>
    </submittedName>
</protein>